<dbReference type="InterPro" id="IPR027482">
    <property type="entry name" value="Sec1-like_dom2"/>
</dbReference>
<dbReference type="Gene3D" id="3.40.50.2060">
    <property type="match status" value="1"/>
</dbReference>
<reference evidence="2 3" key="1">
    <citation type="journal article" date="2024" name="Nat. Commun.">
        <title>Phylogenomics reveals the evolutionary origins of lichenization in chlorophyte algae.</title>
        <authorList>
            <person name="Puginier C."/>
            <person name="Libourel C."/>
            <person name="Otte J."/>
            <person name="Skaloud P."/>
            <person name="Haon M."/>
            <person name="Grisel S."/>
            <person name="Petersen M."/>
            <person name="Berrin J.G."/>
            <person name="Delaux P.M."/>
            <person name="Dal Grande F."/>
            <person name="Keller J."/>
        </authorList>
    </citation>
    <scope>NUCLEOTIDE SEQUENCE [LARGE SCALE GENOMIC DNA]</scope>
    <source>
        <strain evidence="2 3">SAG 2523</strain>
    </source>
</reference>
<comment type="similarity">
    <text evidence="1">Belongs to the STXBP/unc-18/SEC1 family.</text>
</comment>
<comment type="caution">
    <text evidence="2">The sequence shown here is derived from an EMBL/GenBank/DDBJ whole genome shotgun (WGS) entry which is preliminary data.</text>
</comment>
<proteinExistence type="inferred from homology"/>
<dbReference type="Proteomes" id="UP001485043">
    <property type="component" value="Unassembled WGS sequence"/>
</dbReference>
<organism evidence="2 3">
    <name type="scientific">Apatococcus fuscideae</name>
    <dbReference type="NCBI Taxonomy" id="2026836"/>
    <lineage>
        <taxon>Eukaryota</taxon>
        <taxon>Viridiplantae</taxon>
        <taxon>Chlorophyta</taxon>
        <taxon>core chlorophytes</taxon>
        <taxon>Trebouxiophyceae</taxon>
        <taxon>Chlorellales</taxon>
        <taxon>Chlorellaceae</taxon>
        <taxon>Apatococcus</taxon>
    </lineage>
</organism>
<dbReference type="PANTHER" id="PTHR11679">
    <property type="entry name" value="VESICLE PROTEIN SORTING-ASSOCIATED"/>
    <property type="match status" value="1"/>
</dbReference>
<dbReference type="InterPro" id="IPR043154">
    <property type="entry name" value="Sec-1-like_dom1"/>
</dbReference>
<evidence type="ECO:0000313" key="3">
    <source>
        <dbReference type="Proteomes" id="UP001485043"/>
    </source>
</evidence>
<dbReference type="Gene3D" id="3.40.50.1910">
    <property type="match status" value="1"/>
</dbReference>
<protein>
    <submittedName>
        <fullName evidence="2">Uncharacterized protein</fullName>
    </submittedName>
</protein>
<evidence type="ECO:0000256" key="1">
    <source>
        <dbReference type="ARBA" id="ARBA00009884"/>
    </source>
</evidence>
<accession>A0AAW1RR44</accession>
<keyword evidence="3" id="KW-1185">Reference proteome</keyword>
<evidence type="ECO:0000313" key="2">
    <source>
        <dbReference type="EMBL" id="KAK9836247.1"/>
    </source>
</evidence>
<dbReference type="AlphaFoldDB" id="A0AAW1RR44"/>
<dbReference type="InterPro" id="IPR036045">
    <property type="entry name" value="Sec1-like_sf"/>
</dbReference>
<dbReference type="Pfam" id="PF00995">
    <property type="entry name" value="Sec1"/>
    <property type="match status" value="1"/>
</dbReference>
<dbReference type="SUPFAM" id="SSF56815">
    <property type="entry name" value="Sec1/munc18-like (SM) proteins"/>
    <property type="match status" value="1"/>
</dbReference>
<dbReference type="EMBL" id="JALJOV010002015">
    <property type="protein sequence ID" value="KAK9836247.1"/>
    <property type="molecule type" value="Genomic_DNA"/>
</dbReference>
<sequence length="316" mass="34203">MTTLPNFELGPLPLGLIREEGRRQLLDALDTRRGKKILVLDPRISGFLRFVAEVPLLREHGVEQLVLLDTNSLAQSGIRSVVYLVRATIDNAQIISKQIRNTTRDAKGVEFGVFFLPARSHVCEKVFAEEGVFGDVHIGDYPLSFIPFDSDVLSLELPSSFKDVVVDGDKTSLHAIATALLQLQGTYGAPTLIRGKGPGAAVVKDTLLRLQQELGSQAPVPGEGAIDTLVLLDREFDVSGGQRQKFALNSSDQVFHELRDLSFAAVGPELGKRTKGLRTDYQGTKGPDRRLGDAMHALRSALVPGGCWSASVAGPA</sequence>
<dbReference type="GO" id="GO:0016192">
    <property type="term" value="P:vesicle-mediated transport"/>
    <property type="evidence" value="ECO:0007669"/>
    <property type="project" value="InterPro"/>
</dbReference>
<name>A0AAW1RR44_9CHLO</name>
<dbReference type="InterPro" id="IPR001619">
    <property type="entry name" value="Sec1-like"/>
</dbReference>
<gene>
    <name evidence="2" type="ORF">WJX84_010642</name>
</gene>